<reference evidence="1" key="1">
    <citation type="submission" date="2022-08" db="EMBL/GenBank/DDBJ databases">
        <authorList>
            <consortium name="DOE Joint Genome Institute"/>
            <person name="Min B."/>
            <person name="Riley R."/>
            <person name="Sierra-Patev S."/>
            <person name="Naranjo-Ortiz M."/>
            <person name="Looney B."/>
            <person name="Konkel Z."/>
            <person name="Slot J.C."/>
            <person name="Sakamoto Y."/>
            <person name="Steenwyk J.L."/>
            <person name="Rokas A."/>
            <person name="Carro J."/>
            <person name="Camarero S."/>
            <person name="Ferreira P."/>
            <person name="Molpeceres G."/>
            <person name="Ruiz-Duenas F.J."/>
            <person name="Serrano A."/>
            <person name="Henrissat B."/>
            <person name="Drula E."/>
            <person name="Hughes K.W."/>
            <person name="Mata J.L."/>
            <person name="Ishikawa N.K."/>
            <person name="Vargas-Isla R."/>
            <person name="Ushijima S."/>
            <person name="Smith C.A."/>
            <person name="Ahrendt S."/>
            <person name="Andreopoulos W."/>
            <person name="He G."/>
            <person name="Labutti K."/>
            <person name="Lipzen A."/>
            <person name="Ng V."/>
            <person name="Sandor L."/>
            <person name="Barry K."/>
            <person name="Martinez A.T."/>
            <person name="Xiao Y."/>
            <person name="Gibbons J.G."/>
            <person name="Terashima K."/>
            <person name="Hibbett D.S."/>
            <person name="Grigoriev I.V."/>
        </authorList>
    </citation>
    <scope>NUCLEOTIDE SEQUENCE</scope>
    <source>
        <strain evidence="1">Sp2 HRB7682 ss15</strain>
    </source>
</reference>
<evidence type="ECO:0000313" key="1">
    <source>
        <dbReference type="EMBL" id="KAJ4476101.1"/>
    </source>
</evidence>
<protein>
    <submittedName>
        <fullName evidence="1">Armadillo-type protein</fullName>
    </submittedName>
</protein>
<dbReference type="AlphaFoldDB" id="A0A9W9A795"/>
<dbReference type="EMBL" id="JANVFS010000021">
    <property type="protein sequence ID" value="KAJ4476101.1"/>
    <property type="molecule type" value="Genomic_DNA"/>
</dbReference>
<name>A0A9W9A795_9AGAR</name>
<evidence type="ECO:0000313" key="2">
    <source>
        <dbReference type="Proteomes" id="UP001150238"/>
    </source>
</evidence>
<gene>
    <name evidence="1" type="ORF">C8J55DRAFT_431997</name>
</gene>
<dbReference type="SUPFAM" id="SSF48371">
    <property type="entry name" value="ARM repeat"/>
    <property type="match status" value="1"/>
</dbReference>
<feature type="non-terminal residue" evidence="1">
    <location>
        <position position="275"/>
    </location>
</feature>
<dbReference type="Gene3D" id="1.25.10.10">
    <property type="entry name" value="Leucine-rich Repeat Variant"/>
    <property type="match status" value="1"/>
</dbReference>
<reference evidence="1" key="2">
    <citation type="journal article" date="2023" name="Proc. Natl. Acad. Sci. U.S.A.">
        <title>A global phylogenomic analysis of the shiitake genus Lentinula.</title>
        <authorList>
            <person name="Sierra-Patev S."/>
            <person name="Min B."/>
            <person name="Naranjo-Ortiz M."/>
            <person name="Looney B."/>
            <person name="Konkel Z."/>
            <person name="Slot J.C."/>
            <person name="Sakamoto Y."/>
            <person name="Steenwyk J.L."/>
            <person name="Rokas A."/>
            <person name="Carro J."/>
            <person name="Camarero S."/>
            <person name="Ferreira P."/>
            <person name="Molpeceres G."/>
            <person name="Ruiz-Duenas F.J."/>
            <person name="Serrano A."/>
            <person name="Henrissat B."/>
            <person name="Drula E."/>
            <person name="Hughes K.W."/>
            <person name="Mata J.L."/>
            <person name="Ishikawa N.K."/>
            <person name="Vargas-Isla R."/>
            <person name="Ushijima S."/>
            <person name="Smith C.A."/>
            <person name="Donoghue J."/>
            <person name="Ahrendt S."/>
            <person name="Andreopoulos W."/>
            <person name="He G."/>
            <person name="LaButti K."/>
            <person name="Lipzen A."/>
            <person name="Ng V."/>
            <person name="Riley R."/>
            <person name="Sandor L."/>
            <person name="Barry K."/>
            <person name="Martinez A.T."/>
            <person name="Xiao Y."/>
            <person name="Gibbons J.G."/>
            <person name="Terashima K."/>
            <person name="Grigoriev I.V."/>
            <person name="Hibbett D."/>
        </authorList>
    </citation>
    <scope>NUCLEOTIDE SEQUENCE</scope>
    <source>
        <strain evidence="1">Sp2 HRB7682 ss15</strain>
    </source>
</reference>
<dbReference type="InterPro" id="IPR011989">
    <property type="entry name" value="ARM-like"/>
</dbReference>
<dbReference type="Proteomes" id="UP001150238">
    <property type="component" value="Unassembled WGS sequence"/>
</dbReference>
<dbReference type="InterPro" id="IPR016024">
    <property type="entry name" value="ARM-type_fold"/>
</dbReference>
<accession>A0A9W9A795</accession>
<sequence>YRTNTTLTLIELCKSTISNEISLLAVWCLFRICRSPEVAQGLIKTNIVSVLLRQNAIGDMHLISMSVYCLSTVVQNDATADFLAAMDIIPFIVSHLRQSTESPRQNPDHFCDGLYAAARMSCSIKLAKYLAKAGCMELIVHHLNTSTDPNVLHWTARAVGCLMRPNSSDMARILLEADVAKGLARLPTVLTSENLQALGFLGFTVQRFSCAKWSRKIRQTLVEAGVVDWLLTALRTAADELCHVHKGIKTDIFTSFTLLTLTSRPLRKLMRAYLD</sequence>
<proteinExistence type="predicted"/>
<organism evidence="1 2">
    <name type="scientific">Lentinula lateritia</name>
    <dbReference type="NCBI Taxonomy" id="40482"/>
    <lineage>
        <taxon>Eukaryota</taxon>
        <taxon>Fungi</taxon>
        <taxon>Dikarya</taxon>
        <taxon>Basidiomycota</taxon>
        <taxon>Agaricomycotina</taxon>
        <taxon>Agaricomycetes</taxon>
        <taxon>Agaricomycetidae</taxon>
        <taxon>Agaricales</taxon>
        <taxon>Marasmiineae</taxon>
        <taxon>Omphalotaceae</taxon>
        <taxon>Lentinula</taxon>
    </lineage>
</organism>
<comment type="caution">
    <text evidence="1">The sequence shown here is derived from an EMBL/GenBank/DDBJ whole genome shotgun (WGS) entry which is preliminary data.</text>
</comment>